<reference evidence="3 4" key="1">
    <citation type="submission" date="2019-03" db="EMBL/GenBank/DDBJ databases">
        <title>First draft genome of Liparis tanakae, snailfish: a comprehensive survey of snailfish specific genes.</title>
        <authorList>
            <person name="Kim W."/>
            <person name="Song I."/>
            <person name="Jeong J.-H."/>
            <person name="Kim D."/>
            <person name="Kim S."/>
            <person name="Ryu S."/>
            <person name="Song J.Y."/>
            <person name="Lee S.K."/>
        </authorList>
    </citation>
    <scope>NUCLEOTIDE SEQUENCE [LARGE SCALE GENOMIC DNA]</scope>
    <source>
        <tissue evidence="3">Muscle</tissue>
    </source>
</reference>
<evidence type="ECO:0000313" key="4">
    <source>
        <dbReference type="Proteomes" id="UP000314294"/>
    </source>
</evidence>
<feature type="signal peptide" evidence="2">
    <location>
        <begin position="1"/>
        <end position="18"/>
    </location>
</feature>
<name>A0A4Z2GGZ7_9TELE</name>
<evidence type="ECO:0000256" key="1">
    <source>
        <dbReference type="SAM" id="MobiDB-lite"/>
    </source>
</evidence>
<dbReference type="AlphaFoldDB" id="A0A4Z2GGZ7"/>
<gene>
    <name evidence="3" type="ORF">EYF80_037778</name>
</gene>
<evidence type="ECO:0000256" key="2">
    <source>
        <dbReference type="SAM" id="SignalP"/>
    </source>
</evidence>
<organism evidence="3 4">
    <name type="scientific">Liparis tanakae</name>
    <name type="common">Tanaka's snailfish</name>
    <dbReference type="NCBI Taxonomy" id="230148"/>
    <lineage>
        <taxon>Eukaryota</taxon>
        <taxon>Metazoa</taxon>
        <taxon>Chordata</taxon>
        <taxon>Craniata</taxon>
        <taxon>Vertebrata</taxon>
        <taxon>Euteleostomi</taxon>
        <taxon>Actinopterygii</taxon>
        <taxon>Neopterygii</taxon>
        <taxon>Teleostei</taxon>
        <taxon>Neoteleostei</taxon>
        <taxon>Acanthomorphata</taxon>
        <taxon>Eupercaria</taxon>
        <taxon>Perciformes</taxon>
        <taxon>Cottioidei</taxon>
        <taxon>Cottales</taxon>
        <taxon>Liparidae</taxon>
        <taxon>Liparis</taxon>
    </lineage>
</organism>
<comment type="caution">
    <text evidence="3">The sequence shown here is derived from an EMBL/GenBank/DDBJ whole genome shotgun (WGS) entry which is preliminary data.</text>
</comment>
<evidence type="ECO:0000313" key="3">
    <source>
        <dbReference type="EMBL" id="TNN52014.1"/>
    </source>
</evidence>
<protein>
    <submittedName>
        <fullName evidence="3">Uncharacterized protein</fullName>
    </submittedName>
</protein>
<proteinExistence type="predicted"/>
<dbReference type="EMBL" id="SRLO01000562">
    <property type="protein sequence ID" value="TNN52014.1"/>
    <property type="molecule type" value="Genomic_DNA"/>
</dbReference>
<feature type="compositionally biased region" description="Pro residues" evidence="1">
    <location>
        <begin position="45"/>
        <end position="61"/>
    </location>
</feature>
<accession>A0A4Z2GGZ7</accession>
<sequence length="77" mass="8078">MVVVVVVVVVGGSRPTGARPGAQGRTMDSRHDCARPPLAVGSRPPEAPRSFPRPRPSPPRPGDGELAGYIWDIPEAA</sequence>
<feature type="region of interest" description="Disordered" evidence="1">
    <location>
        <begin position="13"/>
        <end position="77"/>
    </location>
</feature>
<dbReference type="Proteomes" id="UP000314294">
    <property type="component" value="Unassembled WGS sequence"/>
</dbReference>
<keyword evidence="2" id="KW-0732">Signal</keyword>
<keyword evidence="4" id="KW-1185">Reference proteome</keyword>
<feature type="chain" id="PRO_5021414287" evidence="2">
    <location>
        <begin position="19"/>
        <end position="77"/>
    </location>
</feature>